<dbReference type="KEGG" id="ttd:A3L14_06690"/>
<protein>
    <submittedName>
        <fullName evidence="2">Uncharacterized protein</fullName>
    </submittedName>
</protein>
<reference evidence="1 6" key="2">
    <citation type="submission" date="2016-04" db="EMBL/GenBank/DDBJ databases">
        <title>Complete genome sequence of Thermococcus thioreducens type strain OGL-20P.</title>
        <authorList>
            <person name="Oger P.M."/>
        </authorList>
    </citation>
    <scope>NUCLEOTIDE SEQUENCE [LARGE SCALE GENOMIC DNA]</scope>
    <source>
        <strain evidence="1 6">OGL-20P</strain>
    </source>
</reference>
<organism evidence="2 4">
    <name type="scientific">Thermococcus thioreducens</name>
    <dbReference type="NCBI Taxonomy" id="277988"/>
    <lineage>
        <taxon>Archaea</taxon>
        <taxon>Methanobacteriati</taxon>
        <taxon>Methanobacteriota</taxon>
        <taxon>Thermococci</taxon>
        <taxon>Thermococcales</taxon>
        <taxon>Thermococcaceae</taxon>
        <taxon>Thermococcus</taxon>
    </lineage>
</organism>
<evidence type="ECO:0000313" key="1">
    <source>
        <dbReference type="EMBL" id="ASJ12592.1"/>
    </source>
</evidence>
<evidence type="ECO:0000313" key="4">
    <source>
        <dbReference type="Proteomes" id="UP000051862"/>
    </source>
</evidence>
<dbReference type="GeneID" id="33334095"/>
<name>A0A0Q2S4M2_9EURY</name>
<dbReference type="RefSeq" id="WP_055429306.1">
    <property type="nucleotide sequence ID" value="NZ_CP015105.1"/>
</dbReference>
<accession>A0A0Q2S4M2</accession>
<dbReference type="EMBL" id="CP015105">
    <property type="protein sequence ID" value="ASJ12592.1"/>
    <property type="molecule type" value="Genomic_DNA"/>
</dbReference>
<proteinExistence type="predicted"/>
<reference evidence="3 5" key="3">
    <citation type="submission" date="2016-10" db="EMBL/GenBank/DDBJ databases">
        <authorList>
            <person name="de Groot N.N."/>
        </authorList>
    </citation>
    <scope>NUCLEOTIDE SEQUENCE [LARGE SCALE GENOMIC DNA]</scope>
    <source>
        <strain evidence="3 5">OGL-20</strain>
    </source>
</reference>
<dbReference type="Proteomes" id="UP000182125">
    <property type="component" value="Unassembled WGS sequence"/>
</dbReference>
<dbReference type="Proteomes" id="UP000051862">
    <property type="component" value="Unassembled WGS sequence"/>
</dbReference>
<dbReference type="EMBL" id="LIXN01000008">
    <property type="protein sequence ID" value="KQH82411.1"/>
    <property type="molecule type" value="Genomic_DNA"/>
</dbReference>
<gene>
    <name evidence="1" type="ORF">A3L14_06690</name>
    <name evidence="2" type="ORF">AMR53_05550</name>
    <name evidence="3" type="ORF">SAMN05216170_0613</name>
</gene>
<dbReference type="Proteomes" id="UP000250136">
    <property type="component" value="Chromosome"/>
</dbReference>
<dbReference type="AlphaFoldDB" id="A0A0Q2S4M2"/>
<sequence>MKKLLAGFMALAVFGLIFGAVAAYQGTPGPNPEVERGTTPMAYARGMGHGNGGMMAGEGTPYMGLGVKSANLTEVSVDPAEVQDYLAQLSVEEFTNPRGITVQKLVYDGDYVGKVVGDYDLSGLDVYAAYETIHGVKVFLAYDGDIVGFVLMK</sequence>
<dbReference type="PATRIC" id="fig|277988.4.peg.1165"/>
<dbReference type="EMBL" id="FOIW01000001">
    <property type="protein sequence ID" value="SEV88196.1"/>
    <property type="molecule type" value="Genomic_DNA"/>
</dbReference>
<evidence type="ECO:0000313" key="2">
    <source>
        <dbReference type="EMBL" id="KQH82411.1"/>
    </source>
</evidence>
<evidence type="ECO:0000313" key="3">
    <source>
        <dbReference type="EMBL" id="SEV88196.1"/>
    </source>
</evidence>
<evidence type="ECO:0000313" key="6">
    <source>
        <dbReference type="Proteomes" id="UP000250136"/>
    </source>
</evidence>
<keyword evidence="6" id="KW-1185">Reference proteome</keyword>
<dbReference type="OrthoDB" id="98612at2157"/>
<evidence type="ECO:0000313" key="5">
    <source>
        <dbReference type="Proteomes" id="UP000182125"/>
    </source>
</evidence>
<reference evidence="2 4" key="1">
    <citation type="submission" date="2015-08" db="EMBL/GenBank/DDBJ databases">
        <title>Thermococcus thioreducens DSM 14981 genome sequencing.</title>
        <authorList>
            <person name="Hong S.-J."/>
            <person name="Kim M.-C."/>
            <person name="Shin J.-H."/>
        </authorList>
    </citation>
    <scope>NUCLEOTIDE SEQUENCE [LARGE SCALE GENOMIC DNA]</scope>
    <source>
        <strain evidence="2 4">DSM 14981</strain>
    </source>
</reference>